<reference evidence="1" key="1">
    <citation type="journal article" date="2023" name="Plant J.">
        <title>The genome of the king protea, Protea cynaroides.</title>
        <authorList>
            <person name="Chang J."/>
            <person name="Duong T.A."/>
            <person name="Schoeman C."/>
            <person name="Ma X."/>
            <person name="Roodt D."/>
            <person name="Barker N."/>
            <person name="Li Z."/>
            <person name="Van de Peer Y."/>
            <person name="Mizrachi E."/>
        </authorList>
    </citation>
    <scope>NUCLEOTIDE SEQUENCE</scope>
    <source>
        <tissue evidence="1">Young leaves</tissue>
    </source>
</reference>
<keyword evidence="2" id="KW-1185">Reference proteome</keyword>
<comment type="caution">
    <text evidence="1">The sequence shown here is derived from an EMBL/GenBank/DDBJ whole genome shotgun (WGS) entry which is preliminary data.</text>
</comment>
<accession>A0A9Q0KGZ8</accession>
<gene>
    <name evidence="1" type="ORF">NE237_003203</name>
</gene>
<evidence type="ECO:0000313" key="1">
    <source>
        <dbReference type="EMBL" id="KAJ4970104.1"/>
    </source>
</evidence>
<dbReference type="AlphaFoldDB" id="A0A9Q0KGZ8"/>
<dbReference type="PANTHER" id="PTHR31286:SF180">
    <property type="entry name" value="OS10G0362600 PROTEIN"/>
    <property type="match status" value="1"/>
</dbReference>
<organism evidence="1 2">
    <name type="scientific">Protea cynaroides</name>
    <dbReference type="NCBI Taxonomy" id="273540"/>
    <lineage>
        <taxon>Eukaryota</taxon>
        <taxon>Viridiplantae</taxon>
        <taxon>Streptophyta</taxon>
        <taxon>Embryophyta</taxon>
        <taxon>Tracheophyta</taxon>
        <taxon>Spermatophyta</taxon>
        <taxon>Magnoliopsida</taxon>
        <taxon>Proteales</taxon>
        <taxon>Proteaceae</taxon>
        <taxon>Protea</taxon>
    </lineage>
</organism>
<name>A0A9Q0KGZ8_9MAGN</name>
<dbReference type="InterPro" id="IPR040256">
    <property type="entry name" value="At4g02000-like"/>
</dbReference>
<evidence type="ECO:0008006" key="3">
    <source>
        <dbReference type="Google" id="ProtNLM"/>
    </source>
</evidence>
<proteinExistence type="predicted"/>
<dbReference type="Proteomes" id="UP001141806">
    <property type="component" value="Unassembled WGS sequence"/>
</dbReference>
<dbReference type="PANTHER" id="PTHR31286">
    <property type="entry name" value="GLYCINE-RICH CELL WALL STRUCTURAL PROTEIN 1.8-LIKE"/>
    <property type="match status" value="1"/>
</dbReference>
<dbReference type="OrthoDB" id="1750606at2759"/>
<sequence length="168" mass="19859">MVDKHYRRQAVTEALHSAWNTQHVEVSLFDKDIFLYFEHAIDYAKVIRDAPWTVTGNLIIIEQWKEQQDWSFDKMEVWAQLHNIPPEVRNAKTASNLVMRIGIPSQIMLIDGISMPQRVAYLRATILIQVATSLKTYINIQRSGKEFRALIKYERLPMYSFYLRIDWT</sequence>
<evidence type="ECO:0000313" key="2">
    <source>
        <dbReference type="Proteomes" id="UP001141806"/>
    </source>
</evidence>
<dbReference type="EMBL" id="JAMYWD010000005">
    <property type="protein sequence ID" value="KAJ4970104.1"/>
    <property type="molecule type" value="Genomic_DNA"/>
</dbReference>
<protein>
    <recommendedName>
        <fullName evidence="3">DUF4283 domain-containing protein</fullName>
    </recommendedName>
</protein>